<reference evidence="1 2" key="1">
    <citation type="submission" date="2016-05" db="EMBL/GenBank/DDBJ databases">
        <title>Comparative genomics of biotechnologically important yeasts.</title>
        <authorList>
            <consortium name="DOE Joint Genome Institute"/>
            <person name="Riley R."/>
            <person name="Haridas S."/>
            <person name="Wolfe K.H."/>
            <person name="Lopes M.R."/>
            <person name="Hittinger C.T."/>
            <person name="Goker M."/>
            <person name="Salamov A."/>
            <person name="Wisecaver J."/>
            <person name="Long T.M."/>
            <person name="Aerts A.L."/>
            <person name="Barry K."/>
            <person name="Choi C."/>
            <person name="Clum A."/>
            <person name="Coughlan A.Y."/>
            <person name="Deshpande S."/>
            <person name="Douglass A.P."/>
            <person name="Hanson S.J."/>
            <person name="Klenk H.-P."/>
            <person name="LaButti K."/>
            <person name="Lapidus A."/>
            <person name="Lindquist E."/>
            <person name="Lipzen A."/>
            <person name="Meier-kolthoff J.P."/>
            <person name="Ohm R.A."/>
            <person name="Otillar R.P."/>
            <person name="Pangilinan J."/>
            <person name="Peng Y."/>
            <person name="Rokas A."/>
            <person name="Rosa C.A."/>
            <person name="Scheuner C."/>
            <person name="Sibirny A.A."/>
            <person name="Slot J.C."/>
            <person name="Stielow J.B."/>
            <person name="Sun H."/>
            <person name="Kurtzman C.P."/>
            <person name="Blackwell M."/>
            <person name="Grigoriev I.V."/>
            <person name="Jeffries T.W."/>
        </authorList>
    </citation>
    <scope>NUCLEOTIDE SEQUENCE [LARGE SCALE GENOMIC DNA]</scope>
    <source>
        <strain evidence="1 2">NRRL YB-4993</strain>
    </source>
</reference>
<dbReference type="EMBL" id="LXTC01000003">
    <property type="protein sequence ID" value="OBA20880.1"/>
    <property type="molecule type" value="Genomic_DNA"/>
</dbReference>
<dbReference type="GeneID" id="30027909"/>
<comment type="caution">
    <text evidence="1">The sequence shown here is derived from an EMBL/GenBank/DDBJ whole genome shotgun (WGS) entry which is preliminary data.</text>
</comment>
<evidence type="ECO:0000313" key="1">
    <source>
        <dbReference type="EMBL" id="OBA20880.1"/>
    </source>
</evidence>
<keyword evidence="2" id="KW-1185">Reference proteome</keyword>
<sequence length="174" mass="19160">ATTPLPLPVVTLSVDLSSTKKNMASVEQSFFDNWGAGGADTASQALVATPHDADPDVPDKLAILSTPEDLMEYLVYLSLHKKSVELAYEVSKNRLVSSGWCSGHDIENLNLQRDSSLSQIDSKLLQIEARLNSEFNMSFLNSKHMQQVSPTQKCAPRAVMSPSLKDLENKCLYF</sequence>
<dbReference type="OrthoDB" id="4026192at2759"/>
<organism evidence="1 2">
    <name type="scientific">Metschnikowia bicuspidata var. bicuspidata NRRL YB-4993</name>
    <dbReference type="NCBI Taxonomy" id="869754"/>
    <lineage>
        <taxon>Eukaryota</taxon>
        <taxon>Fungi</taxon>
        <taxon>Dikarya</taxon>
        <taxon>Ascomycota</taxon>
        <taxon>Saccharomycotina</taxon>
        <taxon>Pichiomycetes</taxon>
        <taxon>Metschnikowiaceae</taxon>
        <taxon>Metschnikowia</taxon>
    </lineage>
</organism>
<evidence type="ECO:0000313" key="2">
    <source>
        <dbReference type="Proteomes" id="UP000092555"/>
    </source>
</evidence>
<protein>
    <submittedName>
        <fullName evidence="1">Uncharacterized protein</fullName>
    </submittedName>
</protein>
<dbReference type="Proteomes" id="UP000092555">
    <property type="component" value="Unassembled WGS sequence"/>
</dbReference>
<dbReference type="AlphaFoldDB" id="A0A1A0HA51"/>
<proteinExistence type="predicted"/>
<dbReference type="RefSeq" id="XP_018711390.1">
    <property type="nucleotide sequence ID" value="XM_018854933.1"/>
</dbReference>
<feature type="non-terminal residue" evidence="1">
    <location>
        <position position="174"/>
    </location>
</feature>
<gene>
    <name evidence="1" type="ORF">METBIDRAFT_20078</name>
</gene>
<name>A0A1A0HA51_9ASCO</name>
<accession>A0A1A0HA51</accession>
<feature type="non-terminal residue" evidence="1">
    <location>
        <position position="1"/>
    </location>
</feature>